<evidence type="ECO:0000256" key="7">
    <source>
        <dbReference type="ARBA" id="ARBA00023157"/>
    </source>
</evidence>
<keyword evidence="3 11" id="KW-0812">Transmembrane</keyword>
<keyword evidence="10" id="KW-0807">Transducer</keyword>
<dbReference type="Gene3D" id="1.20.1070.10">
    <property type="entry name" value="Rhodopsin 7-helix transmembrane proteins"/>
    <property type="match status" value="1"/>
</dbReference>
<dbReference type="PROSITE" id="PS00237">
    <property type="entry name" value="G_PROTEIN_RECEP_F1_1"/>
    <property type="match status" value="1"/>
</dbReference>
<accession>A0AAD9J6C6</accession>
<dbReference type="PRINTS" id="PR00237">
    <property type="entry name" value="GPCRRHODOPSN"/>
</dbReference>
<dbReference type="InterPro" id="IPR001634">
    <property type="entry name" value="Adenosn_rcpt"/>
</dbReference>
<comment type="caution">
    <text evidence="13">The sequence shown here is derived from an EMBL/GenBank/DDBJ whole genome shotgun (WGS) entry which is preliminary data.</text>
</comment>
<keyword evidence="6 11" id="KW-0472">Membrane</keyword>
<feature type="transmembrane region" description="Helical" evidence="11">
    <location>
        <begin position="135"/>
        <end position="157"/>
    </location>
</feature>
<evidence type="ECO:0000313" key="13">
    <source>
        <dbReference type="EMBL" id="KAK2147288.1"/>
    </source>
</evidence>
<gene>
    <name evidence="13" type="ORF">LSH36_561g01017</name>
</gene>
<organism evidence="13 14">
    <name type="scientific">Paralvinella palmiformis</name>
    <dbReference type="NCBI Taxonomy" id="53620"/>
    <lineage>
        <taxon>Eukaryota</taxon>
        <taxon>Metazoa</taxon>
        <taxon>Spiralia</taxon>
        <taxon>Lophotrochozoa</taxon>
        <taxon>Annelida</taxon>
        <taxon>Polychaeta</taxon>
        <taxon>Sedentaria</taxon>
        <taxon>Canalipalpata</taxon>
        <taxon>Terebellida</taxon>
        <taxon>Terebelliformia</taxon>
        <taxon>Alvinellidae</taxon>
        <taxon>Paralvinella</taxon>
    </lineage>
</organism>
<evidence type="ECO:0000256" key="6">
    <source>
        <dbReference type="ARBA" id="ARBA00023136"/>
    </source>
</evidence>
<dbReference type="Proteomes" id="UP001208570">
    <property type="component" value="Unassembled WGS sequence"/>
</dbReference>
<feature type="transmembrane region" description="Helical" evidence="11">
    <location>
        <begin position="20"/>
        <end position="46"/>
    </location>
</feature>
<feature type="transmembrane region" description="Helical" evidence="11">
    <location>
        <begin position="235"/>
        <end position="253"/>
    </location>
</feature>
<dbReference type="InterPro" id="IPR017452">
    <property type="entry name" value="GPCR_Rhodpsn_7TM"/>
</dbReference>
<sequence length="319" mass="35026">MMAPANNSSIAATDEDSSSAIILYMTGEVIIAILTSVGNSFVIAAIVVTPRLQTVTNYFVASLAAADFLVGVLGIPCGLIPFTGLKQNYVSCVLVNIMIIILTQISVLGLCAVAVERFIAIKYPYKYAESCTAKLCLSIIVIIWLMGIVIAVIPLLIWDKSSTYDGWCSFGAVIDLRDVVYVNFFICTLIPLGFMFAIYCYIFYVVKKQLRRIAAVQQLATDSNRNTALRKDTKAAKWFAVVIILFAISWLPLHIMNALLLYGGPFCLPCVLVAVIFSHANSAINPILYAYANSKFKIAFKQMLGFKNVETDESMTRNG</sequence>
<reference evidence="13" key="1">
    <citation type="journal article" date="2023" name="Mol. Biol. Evol.">
        <title>Third-Generation Sequencing Reveals the Adaptive Role of the Epigenome in Three Deep-Sea Polychaetes.</title>
        <authorList>
            <person name="Perez M."/>
            <person name="Aroh O."/>
            <person name="Sun Y."/>
            <person name="Lan Y."/>
            <person name="Juniper S.K."/>
            <person name="Young C.R."/>
            <person name="Angers B."/>
            <person name="Qian P.Y."/>
        </authorList>
    </citation>
    <scope>NUCLEOTIDE SEQUENCE</scope>
    <source>
        <strain evidence="13">P08H-3</strain>
    </source>
</reference>
<evidence type="ECO:0000259" key="12">
    <source>
        <dbReference type="PROSITE" id="PS50262"/>
    </source>
</evidence>
<keyword evidence="14" id="KW-1185">Reference proteome</keyword>
<dbReference type="Pfam" id="PF00001">
    <property type="entry name" value="7tm_1"/>
    <property type="match status" value="1"/>
</dbReference>
<dbReference type="SMART" id="SM01381">
    <property type="entry name" value="7TM_GPCR_Srsx"/>
    <property type="match status" value="1"/>
</dbReference>
<dbReference type="PROSITE" id="PS50262">
    <property type="entry name" value="G_PROTEIN_RECEP_F1_2"/>
    <property type="match status" value="1"/>
</dbReference>
<keyword evidence="8" id="KW-0675">Receptor</keyword>
<keyword evidence="7" id="KW-1015">Disulfide bond</keyword>
<evidence type="ECO:0000256" key="3">
    <source>
        <dbReference type="ARBA" id="ARBA00022692"/>
    </source>
</evidence>
<evidence type="ECO:0000313" key="14">
    <source>
        <dbReference type="Proteomes" id="UP001208570"/>
    </source>
</evidence>
<dbReference type="InterPro" id="IPR000276">
    <property type="entry name" value="GPCR_Rhodpsn"/>
</dbReference>
<keyword evidence="9" id="KW-0325">Glycoprotein</keyword>
<evidence type="ECO:0000256" key="8">
    <source>
        <dbReference type="ARBA" id="ARBA00023170"/>
    </source>
</evidence>
<dbReference type="AlphaFoldDB" id="A0AAD9J6C6"/>
<comment type="subcellular location">
    <subcellularLocation>
        <location evidence="1">Cell membrane</location>
        <topology evidence="1">Multi-pass membrane protein</topology>
    </subcellularLocation>
</comment>
<dbReference type="GO" id="GO:0005886">
    <property type="term" value="C:plasma membrane"/>
    <property type="evidence" value="ECO:0007669"/>
    <property type="project" value="UniProtKB-SubCell"/>
</dbReference>
<dbReference type="SUPFAM" id="SSF81321">
    <property type="entry name" value="Family A G protein-coupled receptor-like"/>
    <property type="match status" value="1"/>
</dbReference>
<protein>
    <recommendedName>
        <fullName evidence="12">G-protein coupled receptors family 1 profile domain-containing protein</fullName>
    </recommendedName>
</protein>
<feature type="transmembrane region" description="Helical" evidence="11">
    <location>
        <begin position="180"/>
        <end position="204"/>
    </location>
</feature>
<evidence type="ECO:0000256" key="5">
    <source>
        <dbReference type="ARBA" id="ARBA00023040"/>
    </source>
</evidence>
<dbReference type="PANTHER" id="PTHR24246:SF27">
    <property type="entry name" value="ADENOSINE RECEPTOR, ISOFORM A"/>
    <property type="match status" value="1"/>
</dbReference>
<keyword evidence="5" id="KW-0297">G-protein coupled receptor</keyword>
<feature type="transmembrane region" description="Helical" evidence="11">
    <location>
        <begin position="58"/>
        <end position="82"/>
    </location>
</feature>
<feature type="domain" description="G-protein coupled receptors family 1 profile" evidence="12">
    <location>
        <begin position="38"/>
        <end position="289"/>
    </location>
</feature>
<keyword evidence="4 11" id="KW-1133">Transmembrane helix</keyword>
<feature type="transmembrane region" description="Helical" evidence="11">
    <location>
        <begin position="88"/>
        <end position="115"/>
    </location>
</feature>
<keyword evidence="2" id="KW-1003">Cell membrane</keyword>
<dbReference type="EMBL" id="JAODUP010000561">
    <property type="protein sequence ID" value="KAK2147288.1"/>
    <property type="molecule type" value="Genomic_DNA"/>
</dbReference>
<evidence type="ECO:0000256" key="2">
    <source>
        <dbReference type="ARBA" id="ARBA00022475"/>
    </source>
</evidence>
<evidence type="ECO:0000256" key="1">
    <source>
        <dbReference type="ARBA" id="ARBA00004651"/>
    </source>
</evidence>
<dbReference type="GO" id="GO:0001609">
    <property type="term" value="F:G protein-coupled adenosine receptor activity"/>
    <property type="evidence" value="ECO:0007669"/>
    <property type="project" value="InterPro"/>
</dbReference>
<evidence type="ECO:0000256" key="9">
    <source>
        <dbReference type="ARBA" id="ARBA00023180"/>
    </source>
</evidence>
<evidence type="ECO:0000256" key="4">
    <source>
        <dbReference type="ARBA" id="ARBA00022989"/>
    </source>
</evidence>
<evidence type="ECO:0000256" key="10">
    <source>
        <dbReference type="ARBA" id="ARBA00023224"/>
    </source>
</evidence>
<proteinExistence type="predicted"/>
<dbReference type="PANTHER" id="PTHR24246">
    <property type="entry name" value="OLFACTORY RECEPTOR AND ADENOSINE RECEPTOR"/>
    <property type="match status" value="1"/>
</dbReference>
<dbReference type="PRINTS" id="PR00424">
    <property type="entry name" value="ADENOSINER"/>
</dbReference>
<name>A0AAD9J6C6_9ANNE</name>
<evidence type="ECO:0000256" key="11">
    <source>
        <dbReference type="SAM" id="Phobius"/>
    </source>
</evidence>